<feature type="compositionally biased region" description="Basic and acidic residues" evidence="1">
    <location>
        <begin position="1"/>
        <end position="10"/>
    </location>
</feature>
<accession>A0A6J4V9L3</accession>
<feature type="non-terminal residue" evidence="2">
    <location>
        <position position="1"/>
    </location>
</feature>
<protein>
    <submittedName>
        <fullName evidence="2">Uncharacterized protein</fullName>
    </submittedName>
</protein>
<organism evidence="2">
    <name type="scientific">uncultured Thermomicrobiales bacterium</name>
    <dbReference type="NCBI Taxonomy" id="1645740"/>
    <lineage>
        <taxon>Bacteria</taxon>
        <taxon>Pseudomonadati</taxon>
        <taxon>Thermomicrobiota</taxon>
        <taxon>Thermomicrobia</taxon>
        <taxon>Thermomicrobiales</taxon>
        <taxon>environmental samples</taxon>
    </lineage>
</organism>
<dbReference type="EMBL" id="CADCWG010000268">
    <property type="protein sequence ID" value="CAA9572703.1"/>
    <property type="molecule type" value="Genomic_DNA"/>
</dbReference>
<sequence>GASPRSRWERCSPGSWRLSPVSRGSGGAGWDGPGGRRRAPRCDLAGTWGGGRHRHGAAAEPGV</sequence>
<evidence type="ECO:0000313" key="2">
    <source>
        <dbReference type="EMBL" id="CAA9572703.1"/>
    </source>
</evidence>
<reference evidence="2" key="1">
    <citation type="submission" date="2020-02" db="EMBL/GenBank/DDBJ databases">
        <authorList>
            <person name="Meier V. D."/>
        </authorList>
    </citation>
    <scope>NUCLEOTIDE SEQUENCE</scope>
    <source>
        <strain evidence="2">AVDCRST_MAG49</strain>
    </source>
</reference>
<proteinExistence type="predicted"/>
<evidence type="ECO:0000256" key="1">
    <source>
        <dbReference type="SAM" id="MobiDB-lite"/>
    </source>
</evidence>
<feature type="compositionally biased region" description="Gly residues" evidence="1">
    <location>
        <begin position="24"/>
        <end position="33"/>
    </location>
</feature>
<name>A0A6J4V9L3_9BACT</name>
<dbReference type="AlphaFoldDB" id="A0A6J4V9L3"/>
<gene>
    <name evidence="2" type="ORF">AVDCRST_MAG49-3800</name>
</gene>
<feature type="non-terminal residue" evidence="2">
    <location>
        <position position="63"/>
    </location>
</feature>
<feature type="region of interest" description="Disordered" evidence="1">
    <location>
        <begin position="1"/>
        <end position="63"/>
    </location>
</feature>